<name>A0A9D4LSK6_DREPO</name>
<reference evidence="2" key="1">
    <citation type="journal article" date="2019" name="bioRxiv">
        <title>The Genome of the Zebra Mussel, Dreissena polymorpha: A Resource for Invasive Species Research.</title>
        <authorList>
            <person name="McCartney M.A."/>
            <person name="Auch B."/>
            <person name="Kono T."/>
            <person name="Mallez S."/>
            <person name="Zhang Y."/>
            <person name="Obille A."/>
            <person name="Becker A."/>
            <person name="Abrahante J.E."/>
            <person name="Garbe J."/>
            <person name="Badalamenti J.P."/>
            <person name="Herman A."/>
            <person name="Mangelson H."/>
            <person name="Liachko I."/>
            <person name="Sullivan S."/>
            <person name="Sone E.D."/>
            <person name="Koren S."/>
            <person name="Silverstein K.A.T."/>
            <person name="Beckman K.B."/>
            <person name="Gohl D.M."/>
        </authorList>
    </citation>
    <scope>NUCLEOTIDE SEQUENCE</scope>
    <source>
        <strain evidence="2">Duluth1</strain>
        <tissue evidence="2">Whole animal</tissue>
    </source>
</reference>
<dbReference type="AlphaFoldDB" id="A0A9D4LSK6"/>
<evidence type="ECO:0000313" key="3">
    <source>
        <dbReference type="Proteomes" id="UP000828390"/>
    </source>
</evidence>
<reference evidence="2" key="2">
    <citation type="submission" date="2020-11" db="EMBL/GenBank/DDBJ databases">
        <authorList>
            <person name="McCartney M.A."/>
            <person name="Auch B."/>
            <person name="Kono T."/>
            <person name="Mallez S."/>
            <person name="Becker A."/>
            <person name="Gohl D.M."/>
            <person name="Silverstein K.A.T."/>
            <person name="Koren S."/>
            <person name="Bechman K.B."/>
            <person name="Herman A."/>
            <person name="Abrahante J.E."/>
            <person name="Garbe J."/>
        </authorList>
    </citation>
    <scope>NUCLEOTIDE SEQUENCE</scope>
    <source>
        <strain evidence="2">Duluth1</strain>
        <tissue evidence="2">Whole animal</tissue>
    </source>
</reference>
<gene>
    <name evidence="2" type="ORF">DPMN_026940</name>
</gene>
<dbReference type="Pfam" id="PF13843">
    <property type="entry name" value="DDE_Tnp_1_7"/>
    <property type="match status" value="1"/>
</dbReference>
<proteinExistence type="predicted"/>
<sequence>MKTLIFYKPKTFLNLKFLTMADYLDFFQEHFADQDSEFSDSDFEGFEEEDIVEREEQEEEDPFENWIDGDGQKEILNFSGRKGLLVEMDVESTPMDYINKLIGDVECNEIAVETNRYADQLIAAKQPLPPYSRFKKWKPTTGPEIMRFIAIIMAMGIVNQSNITDYWSRDPVCETPFFPSIMNRDRFLNLISCLHLANNELYVSRGQPGYNPLFKLGTVYSTVLARYPLLFGPNQELSIDEGKVPWRGNLHFKVYHKNKPVKYGLQAYMLCDASTGYCLKFHLYTGKTFRQNILETGHGRTYDLCMHLLKGYFGKGHIMYCDNYYSSPRLFVDLWELGVGALGTVRSNRKGIPASIREKHLPNRGDTFSQHTGQLSITKYLDSKPVFLLSTTLTSEKMYTGKKNPVTQELISKPKMVIAYDKFMGGVDRADQMVSNSRSKIRTMKWWKKVFFHVLSLTVLNSYIAYKHNSIHPMSHSSFHKKLVSQLIESHPLDALVTPVSGRPKTQFLERLTARHFPSKIPNDGKSKSLQCVVCNPAVAQMLASQGLPKKRRPGHETAFKCRQCDVSLCIVPCFELYHTMQDYILAYKRLQAEE</sequence>
<feature type="domain" description="PiggyBac transposable element-derived protein" evidence="1">
    <location>
        <begin position="93"/>
        <end position="463"/>
    </location>
</feature>
<dbReference type="PANTHER" id="PTHR46599:SF3">
    <property type="entry name" value="PIGGYBAC TRANSPOSABLE ELEMENT-DERIVED PROTEIN 4"/>
    <property type="match status" value="1"/>
</dbReference>
<keyword evidence="3" id="KW-1185">Reference proteome</keyword>
<dbReference type="EMBL" id="JAIWYP010000002">
    <property type="protein sequence ID" value="KAH3863933.1"/>
    <property type="molecule type" value="Genomic_DNA"/>
</dbReference>
<comment type="caution">
    <text evidence="2">The sequence shown here is derived from an EMBL/GenBank/DDBJ whole genome shotgun (WGS) entry which is preliminary data.</text>
</comment>
<dbReference type="InterPro" id="IPR029526">
    <property type="entry name" value="PGBD"/>
</dbReference>
<evidence type="ECO:0000313" key="2">
    <source>
        <dbReference type="EMBL" id="KAH3863933.1"/>
    </source>
</evidence>
<dbReference type="Proteomes" id="UP000828390">
    <property type="component" value="Unassembled WGS sequence"/>
</dbReference>
<organism evidence="2 3">
    <name type="scientific">Dreissena polymorpha</name>
    <name type="common">Zebra mussel</name>
    <name type="synonym">Mytilus polymorpha</name>
    <dbReference type="NCBI Taxonomy" id="45954"/>
    <lineage>
        <taxon>Eukaryota</taxon>
        <taxon>Metazoa</taxon>
        <taxon>Spiralia</taxon>
        <taxon>Lophotrochozoa</taxon>
        <taxon>Mollusca</taxon>
        <taxon>Bivalvia</taxon>
        <taxon>Autobranchia</taxon>
        <taxon>Heteroconchia</taxon>
        <taxon>Euheterodonta</taxon>
        <taxon>Imparidentia</taxon>
        <taxon>Neoheterodontei</taxon>
        <taxon>Myida</taxon>
        <taxon>Dreissenoidea</taxon>
        <taxon>Dreissenidae</taxon>
        <taxon>Dreissena</taxon>
    </lineage>
</organism>
<accession>A0A9D4LSK6</accession>
<protein>
    <recommendedName>
        <fullName evidence="1">PiggyBac transposable element-derived protein domain-containing protein</fullName>
    </recommendedName>
</protein>
<evidence type="ECO:0000259" key="1">
    <source>
        <dbReference type="Pfam" id="PF13843"/>
    </source>
</evidence>
<dbReference type="PANTHER" id="PTHR46599">
    <property type="entry name" value="PIGGYBAC TRANSPOSABLE ELEMENT-DERIVED PROTEIN 4"/>
    <property type="match status" value="1"/>
</dbReference>